<dbReference type="STRING" id="1148509.SAMN05216222_5356"/>
<evidence type="ECO:0000313" key="1">
    <source>
        <dbReference type="EMBL" id="SDT60038.1"/>
    </source>
</evidence>
<accession>A0A1H2BPB3</accession>
<dbReference type="Proteomes" id="UP000198481">
    <property type="component" value="Chromosome I"/>
</dbReference>
<name>A0A1H2BPB3_9PSED</name>
<evidence type="ECO:0000313" key="2">
    <source>
        <dbReference type="Proteomes" id="UP000198481"/>
    </source>
</evidence>
<dbReference type="EMBL" id="LT629762">
    <property type="protein sequence ID" value="SDT60038.1"/>
    <property type="molecule type" value="Genomic_DNA"/>
</dbReference>
<dbReference type="AlphaFoldDB" id="A0A1H2BPB3"/>
<sequence>MAISAPTPPSRLPTPSRAGSLLQGLRLAAMAAVTTDQMWERACSRWPYQPQHHRCGCQCHREQAHPYRGLWLTAAAALAAKPMWSEPARDGYFSPNFSVEAADGIASRITPTGIAVGCSSRGHHRPNVGASLLAMAISVPTSPVRLPIPSRASSLPQGSVVDRSCCARRKSNVGVSLLAMAIRPQLLGRGCRRHREQAHSYRGCGWMQ</sequence>
<reference evidence="1 2" key="1">
    <citation type="submission" date="2016-10" db="EMBL/GenBank/DDBJ databases">
        <authorList>
            <person name="de Groot N.N."/>
        </authorList>
    </citation>
    <scope>NUCLEOTIDE SEQUENCE [LARGE SCALE GENOMIC DNA]</scope>
    <source>
        <strain evidence="1 2">LMG 26867</strain>
    </source>
</reference>
<protein>
    <submittedName>
        <fullName evidence="1">Uncharacterized protein</fullName>
    </submittedName>
</protein>
<proteinExistence type="predicted"/>
<gene>
    <name evidence="1" type="ORF">SAMN05216222_5356</name>
</gene>
<organism evidence="1 2">
    <name type="scientific">Pseudomonas prosekii</name>
    <dbReference type="NCBI Taxonomy" id="1148509"/>
    <lineage>
        <taxon>Bacteria</taxon>
        <taxon>Pseudomonadati</taxon>
        <taxon>Pseudomonadota</taxon>
        <taxon>Gammaproteobacteria</taxon>
        <taxon>Pseudomonadales</taxon>
        <taxon>Pseudomonadaceae</taxon>
        <taxon>Pseudomonas</taxon>
    </lineage>
</organism>